<evidence type="ECO:0000256" key="1">
    <source>
        <dbReference type="SAM" id="Phobius"/>
    </source>
</evidence>
<dbReference type="InterPro" id="IPR049713">
    <property type="entry name" value="Pr6Pr-like"/>
</dbReference>
<feature type="transmembrane region" description="Helical" evidence="1">
    <location>
        <begin position="90"/>
        <end position="107"/>
    </location>
</feature>
<keyword evidence="1" id="KW-0812">Transmembrane</keyword>
<evidence type="ECO:0000313" key="3">
    <source>
        <dbReference type="Proteomes" id="UP001597368"/>
    </source>
</evidence>
<feature type="transmembrane region" description="Helical" evidence="1">
    <location>
        <begin position="119"/>
        <end position="138"/>
    </location>
</feature>
<organism evidence="2 3">
    <name type="scientific">Nonomuraea mangrovi</name>
    <dbReference type="NCBI Taxonomy" id="2316207"/>
    <lineage>
        <taxon>Bacteria</taxon>
        <taxon>Bacillati</taxon>
        <taxon>Actinomycetota</taxon>
        <taxon>Actinomycetes</taxon>
        <taxon>Streptosporangiales</taxon>
        <taxon>Streptosporangiaceae</taxon>
        <taxon>Nonomuraea</taxon>
    </lineage>
</organism>
<protein>
    <submittedName>
        <fullName evidence="2">Pr6Pr family membrane protein</fullName>
    </submittedName>
</protein>
<keyword evidence="1" id="KW-0472">Membrane</keyword>
<name>A0ABW4TCZ9_9ACTN</name>
<feature type="transmembrane region" description="Helical" evidence="1">
    <location>
        <begin position="60"/>
        <end position="78"/>
    </location>
</feature>
<gene>
    <name evidence="2" type="ORF">ACFSKW_51310</name>
</gene>
<dbReference type="EMBL" id="JBHUFV010000098">
    <property type="protein sequence ID" value="MFD1939875.1"/>
    <property type="molecule type" value="Genomic_DNA"/>
</dbReference>
<dbReference type="RefSeq" id="WP_379582558.1">
    <property type="nucleotide sequence ID" value="NZ_JBHUFV010000098.1"/>
</dbReference>
<feature type="transmembrane region" description="Helical" evidence="1">
    <location>
        <begin position="31"/>
        <end position="48"/>
    </location>
</feature>
<feature type="transmembrane region" description="Helical" evidence="1">
    <location>
        <begin position="7"/>
        <end position="25"/>
    </location>
</feature>
<dbReference type="NCBIfam" id="NF038065">
    <property type="entry name" value="Pr6Pr"/>
    <property type="match status" value="1"/>
</dbReference>
<reference evidence="3" key="1">
    <citation type="journal article" date="2019" name="Int. J. Syst. Evol. Microbiol.">
        <title>The Global Catalogue of Microorganisms (GCM) 10K type strain sequencing project: providing services to taxonomists for standard genome sequencing and annotation.</title>
        <authorList>
            <consortium name="The Broad Institute Genomics Platform"/>
            <consortium name="The Broad Institute Genome Sequencing Center for Infectious Disease"/>
            <person name="Wu L."/>
            <person name="Ma J."/>
        </authorList>
    </citation>
    <scope>NUCLEOTIDE SEQUENCE [LARGE SCALE GENOMIC DNA]</scope>
    <source>
        <strain evidence="3">ICMP 6774ER</strain>
    </source>
</reference>
<proteinExistence type="predicted"/>
<comment type="caution">
    <text evidence="2">The sequence shown here is derived from an EMBL/GenBank/DDBJ whole genome shotgun (WGS) entry which is preliminary data.</text>
</comment>
<accession>A0ABW4TCZ9</accession>
<evidence type="ECO:0000313" key="2">
    <source>
        <dbReference type="EMBL" id="MFD1939875.1"/>
    </source>
</evidence>
<dbReference type="Proteomes" id="UP001597368">
    <property type="component" value="Unassembled WGS sequence"/>
</dbReference>
<keyword evidence="1" id="KW-1133">Transmembrane helix</keyword>
<keyword evidence="3" id="KW-1185">Reference proteome</keyword>
<sequence>MRAIWRVLLVSAAIGGIVCAVIALRNPWVTFTVQSNIVLALYYLWRLLGRETSATVKGAVTLHLVITGVVAFFALPLPDLGGGPRHWGNLLLHCVTPVMAFVDWMAFDRARRPGWADPLKWLAFPLAYGALVLVAAPALPRRMAARYLHDDVLVWTDYALAALAFSALFVVAGYALIALHRLTARGLAG</sequence>
<feature type="transmembrane region" description="Helical" evidence="1">
    <location>
        <begin position="158"/>
        <end position="179"/>
    </location>
</feature>